<reference evidence="1" key="4">
    <citation type="submission" date="2025-09" db="UniProtKB">
        <authorList>
            <consortium name="Ensembl"/>
        </authorList>
    </citation>
    <scope>IDENTIFICATION</scope>
</reference>
<dbReference type="AlphaFoldDB" id="A0A2I2ZKU8"/>
<dbReference type="Bgee" id="ENSGGOG00000042861">
    <property type="expression patterns" value="Expressed in testis and 1 other cell type or tissue"/>
</dbReference>
<organism evidence="1 2">
    <name type="scientific">Gorilla gorilla gorilla</name>
    <name type="common">Western lowland gorilla</name>
    <dbReference type="NCBI Taxonomy" id="9595"/>
    <lineage>
        <taxon>Eukaryota</taxon>
        <taxon>Metazoa</taxon>
        <taxon>Chordata</taxon>
        <taxon>Craniata</taxon>
        <taxon>Vertebrata</taxon>
        <taxon>Euteleostomi</taxon>
        <taxon>Mammalia</taxon>
        <taxon>Eutheria</taxon>
        <taxon>Euarchontoglires</taxon>
        <taxon>Primates</taxon>
        <taxon>Haplorrhini</taxon>
        <taxon>Catarrhini</taxon>
        <taxon>Hominidae</taxon>
        <taxon>Gorilla</taxon>
    </lineage>
</organism>
<reference evidence="1" key="3">
    <citation type="submission" date="2025-08" db="UniProtKB">
        <authorList>
            <consortium name="Ensembl"/>
        </authorList>
    </citation>
    <scope>IDENTIFICATION</scope>
</reference>
<reference evidence="1 2" key="2">
    <citation type="journal article" date="2012" name="Nature">
        <title>Insights into hominid evolution from the gorilla genome sequence.</title>
        <authorList>
            <person name="Scally A."/>
            <person name="Dutheil J.Y."/>
            <person name="Hillier L.W."/>
            <person name="Jordan G.E."/>
            <person name="Goodhead I."/>
            <person name="Herrero J."/>
            <person name="Hobolth A."/>
            <person name="Lappalainen T."/>
            <person name="Mailund T."/>
            <person name="Marques-Bonet T."/>
            <person name="McCarthy S."/>
            <person name="Montgomery S.H."/>
            <person name="Schwalie P.C."/>
            <person name="Tang Y.A."/>
            <person name="Ward M.C."/>
            <person name="Xue Y."/>
            <person name="Yngvadottir B."/>
            <person name="Alkan C."/>
            <person name="Andersen L.N."/>
            <person name="Ayub Q."/>
            <person name="Ball E.V."/>
            <person name="Beal K."/>
            <person name="Bradley B.J."/>
            <person name="Chen Y."/>
            <person name="Clee C.M."/>
            <person name="Fitzgerald S."/>
            <person name="Graves T.A."/>
            <person name="Gu Y."/>
            <person name="Heath P."/>
            <person name="Heger A."/>
            <person name="Karakoc E."/>
            <person name="Kolb-Kokocinski A."/>
            <person name="Laird G.K."/>
            <person name="Lunter G."/>
            <person name="Meader S."/>
            <person name="Mort M."/>
            <person name="Mullikin J.C."/>
            <person name="Munch K."/>
            <person name="O'Connor T.D."/>
            <person name="Phillips A.D."/>
            <person name="Prado-Martinez J."/>
            <person name="Rogers A.S."/>
            <person name="Sajjadian S."/>
            <person name="Schmidt D."/>
            <person name="Shaw K."/>
            <person name="Simpson J.T."/>
            <person name="Stenson P.D."/>
            <person name="Turner D.J."/>
            <person name="Vigilant L."/>
            <person name="Vilella A.J."/>
            <person name="Whitener W."/>
            <person name="Zhu B."/>
            <person name="Cooper D.N."/>
            <person name="de Jong P."/>
            <person name="Dermitzakis E.T."/>
            <person name="Eichler E.E."/>
            <person name="Flicek P."/>
            <person name="Goldman N."/>
            <person name="Mundy N.I."/>
            <person name="Ning Z."/>
            <person name="Odom D.T."/>
            <person name="Ponting C.P."/>
            <person name="Quail M.A."/>
            <person name="Ryder O.A."/>
            <person name="Searle S.M."/>
            <person name="Warren W.C."/>
            <person name="Wilson R.K."/>
            <person name="Schierup M.H."/>
            <person name="Rogers J."/>
            <person name="Tyler-Smith C."/>
            <person name="Durbin R."/>
        </authorList>
    </citation>
    <scope>NUCLEOTIDE SEQUENCE [LARGE SCALE GENOMIC DNA]</scope>
</reference>
<name>A0A2I2ZKU8_GORGO</name>
<dbReference type="GeneTree" id="ENSGT00910000148370"/>
<proteinExistence type="predicted"/>
<dbReference type="EMBL" id="CABD030007435">
    <property type="status" value="NOT_ANNOTATED_CDS"/>
    <property type="molecule type" value="Genomic_DNA"/>
</dbReference>
<protein>
    <submittedName>
        <fullName evidence="1">Uncharacterized protein</fullName>
    </submittedName>
</protein>
<keyword evidence="2" id="KW-1185">Reference proteome</keyword>
<dbReference type="InParanoid" id="A0A2I2ZKU8"/>
<evidence type="ECO:0000313" key="2">
    <source>
        <dbReference type="Proteomes" id="UP000001519"/>
    </source>
</evidence>
<dbReference type="Ensembl" id="ENSGGOT00000067194.1">
    <property type="protein sequence ID" value="ENSGGOP00000047847.1"/>
    <property type="gene ID" value="ENSGGOG00000042861.1"/>
</dbReference>
<reference evidence="2" key="1">
    <citation type="submission" date="2011-05" db="EMBL/GenBank/DDBJ databases">
        <title>Insights into the evolution of the great apes provided by the gorilla genome.</title>
        <authorList>
            <person name="Scally A."/>
        </authorList>
    </citation>
    <scope>NUCLEOTIDE SEQUENCE [LARGE SCALE GENOMIC DNA]</scope>
</reference>
<evidence type="ECO:0000313" key="1">
    <source>
        <dbReference type="Ensembl" id="ENSGGOP00000047847.1"/>
    </source>
</evidence>
<dbReference type="Proteomes" id="UP000001519">
    <property type="component" value="Chromosome 1"/>
</dbReference>
<sequence>MIVLIEVVWMLDGLIDGQFEKQIKTSEHSLWAKHSLASVMPVQLSHRSPKYSRRCKI</sequence>
<accession>A0A2I2ZKU8</accession>